<feature type="transmembrane region" description="Helical" evidence="1">
    <location>
        <begin position="272"/>
        <end position="291"/>
    </location>
</feature>
<evidence type="ECO:0000313" key="3">
    <source>
        <dbReference type="Proteomes" id="UP001175271"/>
    </source>
</evidence>
<evidence type="ECO:0000313" key="2">
    <source>
        <dbReference type="EMBL" id="KAK0399304.1"/>
    </source>
</evidence>
<reference evidence="2" key="1">
    <citation type="submission" date="2023-06" db="EMBL/GenBank/DDBJ databases">
        <title>Genomic analysis of the entomopathogenic nematode Steinernema hermaphroditum.</title>
        <authorList>
            <person name="Schwarz E.M."/>
            <person name="Heppert J.K."/>
            <person name="Baniya A."/>
            <person name="Schwartz H.T."/>
            <person name="Tan C.-H."/>
            <person name="Antoshechkin I."/>
            <person name="Sternberg P.W."/>
            <person name="Goodrich-Blair H."/>
            <person name="Dillman A.R."/>
        </authorList>
    </citation>
    <scope>NUCLEOTIDE SEQUENCE</scope>
    <source>
        <strain evidence="2">PS9179</strain>
        <tissue evidence="2">Whole animal</tissue>
    </source>
</reference>
<evidence type="ECO:0000256" key="1">
    <source>
        <dbReference type="SAM" id="Phobius"/>
    </source>
</evidence>
<keyword evidence="1" id="KW-0812">Transmembrane</keyword>
<keyword evidence="3" id="KW-1185">Reference proteome</keyword>
<dbReference type="EMBL" id="JAUCMV010000005">
    <property type="protein sequence ID" value="KAK0399304.1"/>
    <property type="molecule type" value="Genomic_DNA"/>
</dbReference>
<protein>
    <submittedName>
        <fullName evidence="2">Uncharacterized protein</fullName>
    </submittedName>
</protein>
<feature type="transmembrane region" description="Helical" evidence="1">
    <location>
        <begin position="183"/>
        <end position="203"/>
    </location>
</feature>
<feature type="transmembrane region" description="Helical" evidence="1">
    <location>
        <begin position="234"/>
        <end position="252"/>
    </location>
</feature>
<keyword evidence="1" id="KW-1133">Transmembrane helix</keyword>
<feature type="transmembrane region" description="Helical" evidence="1">
    <location>
        <begin position="104"/>
        <end position="124"/>
    </location>
</feature>
<accession>A0AA39LJG0</accession>
<organism evidence="2 3">
    <name type="scientific">Steinernema hermaphroditum</name>
    <dbReference type="NCBI Taxonomy" id="289476"/>
    <lineage>
        <taxon>Eukaryota</taxon>
        <taxon>Metazoa</taxon>
        <taxon>Ecdysozoa</taxon>
        <taxon>Nematoda</taxon>
        <taxon>Chromadorea</taxon>
        <taxon>Rhabditida</taxon>
        <taxon>Tylenchina</taxon>
        <taxon>Panagrolaimomorpha</taxon>
        <taxon>Strongyloidoidea</taxon>
        <taxon>Steinernematidae</taxon>
        <taxon>Steinernema</taxon>
    </lineage>
</organism>
<sequence length="339" mass="38852">MECAAYADFCDFGTVPVVATVVLQLALHIAATLTSWLLLSLLRRLCVCHIHMRTIYVQIIFAIVVCNIYGIFEFVEVVYGVLVNARSNAYTCATITQGSIPNGVLLAIGCFGFILVVERVYATYNYLKYEDFNLEVFVQYICLFVWFFVIITVFGSTAFSFIYSSSSDKSCADADPLKANISNLITALMYSIYCFLFAFLINYNRERRKHYQSYFNEGLGGRYQLMENITATQMLLPLAVGITVYCLGCFVFDWMRGPSFITVVRLVFKAHFFPLFFTFYPIHIIFSSSVLKRNAKVVMRHWMYSSEAAHSVNMRNVDQERECLQDLIELFSEDKIHVS</sequence>
<comment type="caution">
    <text evidence="2">The sequence shown here is derived from an EMBL/GenBank/DDBJ whole genome shotgun (WGS) entry which is preliminary data.</text>
</comment>
<gene>
    <name evidence="2" type="ORF">QR680_002982</name>
</gene>
<feature type="transmembrane region" description="Helical" evidence="1">
    <location>
        <begin position="54"/>
        <end position="72"/>
    </location>
</feature>
<dbReference type="Proteomes" id="UP001175271">
    <property type="component" value="Unassembled WGS sequence"/>
</dbReference>
<dbReference type="AlphaFoldDB" id="A0AA39LJG0"/>
<name>A0AA39LJG0_9BILA</name>
<proteinExistence type="predicted"/>
<feature type="transmembrane region" description="Helical" evidence="1">
    <location>
        <begin position="21"/>
        <end position="42"/>
    </location>
</feature>
<keyword evidence="1" id="KW-0472">Membrane</keyword>
<feature type="transmembrane region" description="Helical" evidence="1">
    <location>
        <begin position="136"/>
        <end position="163"/>
    </location>
</feature>